<reference evidence="3 4" key="1">
    <citation type="submission" date="2016-11" db="EMBL/GenBank/DDBJ databases">
        <authorList>
            <person name="Jaros S."/>
            <person name="Januszkiewicz K."/>
            <person name="Wedrychowicz H."/>
        </authorList>
    </citation>
    <scope>NUCLEOTIDE SEQUENCE [LARGE SCALE GENOMIC DNA]</scope>
    <source>
        <strain evidence="3 4">CGMCC 4.5723</strain>
    </source>
</reference>
<evidence type="ECO:0000256" key="1">
    <source>
        <dbReference type="SAM" id="MobiDB-lite"/>
    </source>
</evidence>
<feature type="compositionally biased region" description="Basic and acidic residues" evidence="1">
    <location>
        <begin position="210"/>
        <end position="227"/>
    </location>
</feature>
<sequence length="296" mass="32097">MNARHLPPVAGALCLALGLAACGAAAPNDAEGGGSGFLPAGAQVRELVLPFDVYTFSPFEMRTLRYAEDLLVRDCMRGRGMDWRVQPAPDEEGTDPPHRRRYGVAEPEVAARHGYGAPALSRDEALVEQVREERRTLPATEHRAAHGDEGGAGCLEQGREGMAEGVPDRDGDLLNTYIRSGFEASAEDPAVVGAFAAWSACMADRGFDYREPDEAAEDPRWADREGEPSSVETEAATADVDCKETASVVRTWHRAETAVQEELVEEHTEDFALFARVKEKRMERAEAVISESGSPA</sequence>
<evidence type="ECO:0000256" key="2">
    <source>
        <dbReference type="SAM" id="SignalP"/>
    </source>
</evidence>
<feature type="signal peptide" evidence="2">
    <location>
        <begin position="1"/>
        <end position="26"/>
    </location>
</feature>
<dbReference type="RefSeq" id="WP_073374434.1">
    <property type="nucleotide sequence ID" value="NZ_FQZK01000001.1"/>
</dbReference>
<accession>A0A1M6BXF3</accession>
<keyword evidence="4" id="KW-1185">Reference proteome</keyword>
<dbReference type="OrthoDB" id="4800194at2"/>
<dbReference type="STRING" id="758803.SAMN05421803_101502"/>
<organism evidence="3 4">
    <name type="scientific">Nocardiopsis flavescens</name>
    <dbReference type="NCBI Taxonomy" id="758803"/>
    <lineage>
        <taxon>Bacteria</taxon>
        <taxon>Bacillati</taxon>
        <taxon>Actinomycetota</taxon>
        <taxon>Actinomycetes</taxon>
        <taxon>Streptosporangiales</taxon>
        <taxon>Nocardiopsidaceae</taxon>
        <taxon>Nocardiopsis</taxon>
    </lineage>
</organism>
<feature type="chain" id="PRO_5038857754" evidence="2">
    <location>
        <begin position="27"/>
        <end position="296"/>
    </location>
</feature>
<dbReference type="PROSITE" id="PS51257">
    <property type="entry name" value="PROKAR_LIPOPROTEIN"/>
    <property type="match status" value="1"/>
</dbReference>
<dbReference type="Proteomes" id="UP000184452">
    <property type="component" value="Unassembled WGS sequence"/>
</dbReference>
<evidence type="ECO:0000313" key="4">
    <source>
        <dbReference type="Proteomes" id="UP000184452"/>
    </source>
</evidence>
<proteinExistence type="predicted"/>
<feature type="region of interest" description="Disordered" evidence="1">
    <location>
        <begin position="210"/>
        <end position="242"/>
    </location>
</feature>
<evidence type="ECO:0000313" key="3">
    <source>
        <dbReference type="EMBL" id="SHI53194.1"/>
    </source>
</evidence>
<dbReference type="EMBL" id="FQZK01000001">
    <property type="protein sequence ID" value="SHI53194.1"/>
    <property type="molecule type" value="Genomic_DNA"/>
</dbReference>
<gene>
    <name evidence="3" type="ORF">SAMN05421803_101502</name>
</gene>
<dbReference type="AlphaFoldDB" id="A0A1M6BXF3"/>
<name>A0A1M6BXF3_9ACTN</name>
<keyword evidence="2" id="KW-0732">Signal</keyword>
<protein>
    <submittedName>
        <fullName evidence="3">Uncharacterized protein</fullName>
    </submittedName>
</protein>